<keyword evidence="7" id="KW-0812">Transmembrane</keyword>
<evidence type="ECO:0000313" key="10">
    <source>
        <dbReference type="Proteomes" id="UP000004995"/>
    </source>
</evidence>
<dbReference type="OMA" id="WWAPIST"/>
<dbReference type="OrthoDB" id="428346at2759"/>
<evidence type="ECO:0000256" key="2">
    <source>
        <dbReference type="ARBA" id="ARBA00022676"/>
    </source>
</evidence>
<evidence type="ECO:0000256" key="4">
    <source>
        <dbReference type="ARBA" id="ARBA00023034"/>
    </source>
</evidence>
<dbReference type="FunFam" id="3.40.50.11340:FF:000005">
    <property type="entry name" value="Galactoside 2-alpha-L-fucosyltransferase"/>
    <property type="match status" value="1"/>
</dbReference>
<name>K3Y669_SETIT</name>
<dbReference type="Gene3D" id="3.40.50.11340">
    <property type="match status" value="1"/>
</dbReference>
<dbReference type="STRING" id="4555.K3Y669"/>
<dbReference type="EMBL" id="CM003534">
    <property type="protein sequence ID" value="RCV33862.1"/>
    <property type="molecule type" value="Genomic_DNA"/>
</dbReference>
<comment type="similarity">
    <text evidence="1 7">Belongs to the glycosyltransferase 37 family.</text>
</comment>
<evidence type="ECO:0000256" key="1">
    <source>
        <dbReference type="ARBA" id="ARBA00010481"/>
    </source>
</evidence>
<dbReference type="Gramene" id="KQK97486">
    <property type="protein sequence ID" value="KQK97486"/>
    <property type="gene ID" value="SETIT_009710mg"/>
</dbReference>
<dbReference type="EC" id="2.4.1.-" evidence="7"/>
<dbReference type="GO" id="GO:0009969">
    <property type="term" value="P:xyloglucan biosynthetic process"/>
    <property type="evidence" value="ECO:0000318"/>
    <property type="project" value="GO_Central"/>
</dbReference>
<dbReference type="GO" id="GO:0042546">
    <property type="term" value="P:cell wall biogenesis"/>
    <property type="evidence" value="ECO:0007669"/>
    <property type="project" value="InterPro"/>
</dbReference>
<evidence type="ECO:0000256" key="7">
    <source>
        <dbReference type="RuleBase" id="RU367004"/>
    </source>
</evidence>
<comment type="function">
    <text evidence="7">May be involved in cell wall biosynthesis.</text>
</comment>
<reference evidence="8 10" key="1">
    <citation type="journal article" date="2012" name="Nat. Biotechnol.">
        <title>Reference genome sequence of the model plant Setaria.</title>
        <authorList>
            <person name="Bennetzen J.L."/>
            <person name="Schmutz J."/>
            <person name="Wang H."/>
            <person name="Percifield R."/>
            <person name="Hawkins J."/>
            <person name="Pontaroli A.C."/>
            <person name="Estep M."/>
            <person name="Feng L."/>
            <person name="Vaughn J.N."/>
            <person name="Grimwood J."/>
            <person name="Jenkins J."/>
            <person name="Barry K."/>
            <person name="Lindquist E."/>
            <person name="Hellsten U."/>
            <person name="Deshpande S."/>
            <person name="Wang X."/>
            <person name="Wu X."/>
            <person name="Mitros T."/>
            <person name="Triplett J."/>
            <person name="Yang X."/>
            <person name="Ye C.Y."/>
            <person name="Mauro-Herrera M."/>
            <person name="Wang L."/>
            <person name="Li P."/>
            <person name="Sharma M."/>
            <person name="Sharma R."/>
            <person name="Ronald P.C."/>
            <person name="Panaud O."/>
            <person name="Kellogg E.A."/>
            <person name="Brutnell T.P."/>
            <person name="Doust A.N."/>
            <person name="Tuskan G.A."/>
            <person name="Rokhsar D."/>
            <person name="Devos K.M."/>
        </authorList>
    </citation>
    <scope>NUCLEOTIDE SEQUENCE [LARGE SCALE GENOMIC DNA]</scope>
    <source>
        <strain evidence="10">cv. Yugu1</strain>
        <strain evidence="8">Yugu1</strain>
    </source>
</reference>
<dbReference type="HOGENOM" id="CLU_001992_2_1_1"/>
<reference evidence="8" key="2">
    <citation type="submission" date="2015-07" db="EMBL/GenBank/DDBJ databases">
        <authorList>
            <person name="Noorani M."/>
        </authorList>
    </citation>
    <scope>NUCLEOTIDE SEQUENCE</scope>
    <source>
        <strain evidence="8">Yugu1</strain>
    </source>
</reference>
<protein>
    <recommendedName>
        <fullName evidence="7">Fucosyltransferase</fullName>
        <ecNumber evidence="7">2.4.1.-</ecNumber>
    </recommendedName>
</protein>
<keyword evidence="3 7" id="KW-0808">Transferase</keyword>
<dbReference type="GO" id="GO:0071555">
    <property type="term" value="P:cell wall organization"/>
    <property type="evidence" value="ECO:0007669"/>
    <property type="project" value="UniProtKB-UniRule"/>
</dbReference>
<evidence type="ECO:0000313" key="8">
    <source>
        <dbReference type="EMBL" id="RCV33862.1"/>
    </source>
</evidence>
<dbReference type="FunCoup" id="K3Y669">
    <property type="interactions" value="15"/>
</dbReference>
<evidence type="ECO:0000256" key="6">
    <source>
        <dbReference type="ARBA" id="ARBA00023316"/>
    </source>
</evidence>
<dbReference type="GO" id="GO:0008107">
    <property type="term" value="F:galactoside 2-alpha-L-fucosyltransferase activity"/>
    <property type="evidence" value="ECO:0007669"/>
    <property type="project" value="InterPro"/>
</dbReference>
<keyword evidence="6 7" id="KW-0961">Cell wall biogenesis/degradation</keyword>
<feature type="transmembrane region" description="Helical" evidence="7">
    <location>
        <begin position="39"/>
        <end position="61"/>
    </location>
</feature>
<keyword evidence="7" id="KW-1133">Transmembrane helix</keyword>
<dbReference type="PANTHER" id="PTHR31889">
    <property type="entry name" value="FUCOSYLTRANSFERASE 2-RELATED"/>
    <property type="match status" value="1"/>
</dbReference>
<evidence type="ECO:0000256" key="3">
    <source>
        <dbReference type="ARBA" id="ARBA00022679"/>
    </source>
</evidence>
<dbReference type="InterPro" id="IPR004938">
    <property type="entry name" value="XG_FTase"/>
</dbReference>
<dbReference type="Proteomes" id="UP000004995">
    <property type="component" value="Unassembled WGS sequence"/>
</dbReference>
<keyword evidence="7" id="KW-0472">Membrane</keyword>
<dbReference type="EMBL" id="AGNK02004366">
    <property type="status" value="NOT_ANNOTATED_CDS"/>
    <property type="molecule type" value="Genomic_DNA"/>
</dbReference>
<dbReference type="GO" id="GO:0032580">
    <property type="term" value="C:Golgi cisterna membrane"/>
    <property type="evidence" value="ECO:0007669"/>
    <property type="project" value="UniProtKB-SubCell"/>
</dbReference>
<dbReference type="PANTHER" id="PTHR31889:SF60">
    <property type="entry name" value="FUCOSYLTRANSFERASE"/>
    <property type="match status" value="1"/>
</dbReference>
<dbReference type="AlphaFoldDB" id="K3Y669"/>
<evidence type="ECO:0000256" key="5">
    <source>
        <dbReference type="ARBA" id="ARBA00023180"/>
    </source>
</evidence>
<dbReference type="eggNOG" id="ENOG502QTTA">
    <property type="taxonomic scope" value="Eukaryota"/>
</dbReference>
<keyword evidence="10" id="KW-1185">Reference proteome</keyword>
<reference evidence="9" key="3">
    <citation type="submission" date="2018-08" db="UniProtKB">
        <authorList>
            <consortium name="EnsemblPlants"/>
        </authorList>
    </citation>
    <scope>IDENTIFICATION</scope>
    <source>
        <strain evidence="9">Yugu1</strain>
    </source>
</reference>
<evidence type="ECO:0000313" key="9">
    <source>
        <dbReference type="EnsemblPlants" id="KQK97486"/>
    </source>
</evidence>
<organism evidence="8">
    <name type="scientific">Setaria italica</name>
    <name type="common">Foxtail millet</name>
    <name type="synonym">Panicum italicum</name>
    <dbReference type="NCBI Taxonomy" id="4555"/>
    <lineage>
        <taxon>Eukaryota</taxon>
        <taxon>Viridiplantae</taxon>
        <taxon>Streptophyta</taxon>
        <taxon>Embryophyta</taxon>
        <taxon>Tracheophyta</taxon>
        <taxon>Spermatophyta</taxon>
        <taxon>Magnoliopsida</taxon>
        <taxon>Liliopsida</taxon>
        <taxon>Poales</taxon>
        <taxon>Poaceae</taxon>
        <taxon>PACMAD clade</taxon>
        <taxon>Panicoideae</taxon>
        <taxon>Panicodae</taxon>
        <taxon>Paniceae</taxon>
        <taxon>Cenchrinae</taxon>
        <taxon>Setaria</taxon>
    </lineage>
</organism>
<sequence>MDQLSLCRGLAARRRWFRTAACRGLAARRRWCRTAARPAALAITVSVVTAAVLLAAALFGVRLTPSGSGGNNTWVLDGGRAVLKAGTAPFATVPDPRDPTLGGLLSPDFNDSSCLSRYRVSLYRRPSLHAISSYLVSALRRYESLHRQCGPGTPAYARAVERLRAAAASNASAATSSSPGCSYLVWNPVEGLGNRILSLTSGFLYALLTDRVLLVHSGGDALDDLFCEPFPGSTWILPADKDFPIRGMEQLNLGHHESLGSVLRRGEDPGVAPWLYAHLVNNYDAQEKQFFCDDVQAQLRRVPWLVFHSDNYFLPALFLIPRYERELARMFPRRDSVFHHLGRYLFHPSNTVWSMVMRDHDEYFARADERVGIQVRTFSWAPISTDELYGQILNCSQREDILPAVPSVGELAANADGQPAKQKAVLVVSLHGEYSEKLRDLYQKNGSTGREAVSVYQPTHLGAQRSGEKEHNQQAFAEMVLLGFSDAVVTSAVSTFGYVGHGLAGLRPWVLGSPVDGKAPNTPCRRATSIEPCFHSPPNYECRAKGDGDTGRMVRHVRHCGDFPQGVQLVE</sequence>
<gene>
    <name evidence="9" type="primary">LOC111255672</name>
    <name evidence="8" type="ORF">SETIT_7G116900v2</name>
</gene>
<dbReference type="Pfam" id="PF03254">
    <property type="entry name" value="XG_FTase"/>
    <property type="match status" value="1"/>
</dbReference>
<proteinExistence type="inferred from homology"/>
<comment type="subcellular location">
    <subcellularLocation>
        <location evidence="7">Golgi apparatus</location>
        <location evidence="7">Golgi stack membrane</location>
        <topology evidence="7">Single-pass type II membrane protein</topology>
    </subcellularLocation>
</comment>
<accession>K3Y669</accession>
<dbReference type="EnsemblPlants" id="KQK97486">
    <property type="protein sequence ID" value="KQK97486"/>
    <property type="gene ID" value="SETIT_009710mg"/>
</dbReference>
<keyword evidence="5" id="KW-0325">Glycoprotein</keyword>
<keyword evidence="4 7" id="KW-0333">Golgi apparatus</keyword>
<keyword evidence="2 7" id="KW-0328">Glycosyltransferase</keyword>